<dbReference type="EMBL" id="UINC01213686">
    <property type="protein sequence ID" value="SVE38576.1"/>
    <property type="molecule type" value="Genomic_DNA"/>
</dbReference>
<dbReference type="AlphaFoldDB" id="A0A383D202"/>
<feature type="non-terminal residue" evidence="1">
    <location>
        <position position="1"/>
    </location>
</feature>
<dbReference type="Gene3D" id="3.40.50.11440">
    <property type="match status" value="1"/>
</dbReference>
<accession>A0A383D202</accession>
<proteinExistence type="predicted"/>
<organism evidence="1">
    <name type="scientific">marine metagenome</name>
    <dbReference type="NCBI Taxonomy" id="408172"/>
    <lineage>
        <taxon>unclassified sequences</taxon>
        <taxon>metagenomes</taxon>
        <taxon>ecological metagenomes</taxon>
    </lineage>
</organism>
<sequence>FDRYASEADHVIVSGRVKPHTGFVGEIESGLHKMMLIGLGKHKGATIYHQAIVHYSFDRIIRGVAQQVIDNCGVLFGLAMVENQYDETAMIDAVPPDRFAEREKELLILAKKWMPRLPFDQVDLLVIDAMGKNISGSGIDTNVVGRKYNDHAAAEKEFPKVTRILVRGLTPETHGNAAGIGMAEYCHKRLVDGMNVDATVINCITGNAPSGAAIPIHFATDTECLEKALQTVGFVKP</sequence>
<name>A0A383D202_9ZZZZ</name>
<feature type="non-terminal residue" evidence="1">
    <location>
        <position position="237"/>
    </location>
</feature>
<evidence type="ECO:0000313" key="1">
    <source>
        <dbReference type="EMBL" id="SVE38576.1"/>
    </source>
</evidence>
<reference evidence="1" key="1">
    <citation type="submission" date="2018-05" db="EMBL/GenBank/DDBJ databases">
        <authorList>
            <person name="Lanie J.A."/>
            <person name="Ng W.-L."/>
            <person name="Kazmierczak K.M."/>
            <person name="Andrzejewski T.M."/>
            <person name="Davidsen T.M."/>
            <person name="Wayne K.J."/>
            <person name="Tettelin H."/>
            <person name="Glass J.I."/>
            <person name="Rusch D."/>
            <person name="Podicherti R."/>
            <person name="Tsui H.-C.T."/>
            <person name="Winkler M.E."/>
        </authorList>
    </citation>
    <scope>NUCLEOTIDE SEQUENCE</scope>
</reference>
<gene>
    <name evidence="1" type="ORF">METZ01_LOCUS491430</name>
</gene>
<protein>
    <recommendedName>
        <fullName evidence="2">DUF362 domain-containing protein</fullName>
    </recommendedName>
</protein>
<evidence type="ECO:0008006" key="2">
    <source>
        <dbReference type="Google" id="ProtNLM"/>
    </source>
</evidence>